<dbReference type="EMBL" id="KB566007">
    <property type="protein sequence ID" value="EMP27935.1"/>
    <property type="molecule type" value="Genomic_DNA"/>
</dbReference>
<sequence>MTPDPPAVEPTFLEIRQGQGRSITMSCRVLRAYPTRVLTYEWRLGNKLLRTGQFDAHDSTEYIVSSLSRDSYGIYNCNIINEAGAGRCSFLVTGQCLKALREKALMSVGNEKLHWQPESTVGLQPCQRSLDNAC</sequence>
<proteinExistence type="predicted"/>
<dbReference type="Gene3D" id="2.60.40.10">
    <property type="entry name" value="Immunoglobulins"/>
    <property type="match status" value="1"/>
</dbReference>
<feature type="domain" description="Ig-like" evidence="1">
    <location>
        <begin position="6"/>
        <end position="93"/>
    </location>
</feature>
<name>M7AXY6_CHEMY</name>
<dbReference type="InterPro" id="IPR007110">
    <property type="entry name" value="Ig-like_dom"/>
</dbReference>
<dbReference type="Proteomes" id="UP000031443">
    <property type="component" value="Unassembled WGS sequence"/>
</dbReference>
<dbReference type="STRING" id="8469.M7AXY6"/>
<keyword evidence="3" id="KW-1185">Reference proteome</keyword>
<dbReference type="InterPro" id="IPR013783">
    <property type="entry name" value="Ig-like_fold"/>
</dbReference>
<dbReference type="SUPFAM" id="SSF48726">
    <property type="entry name" value="Immunoglobulin"/>
    <property type="match status" value="1"/>
</dbReference>
<dbReference type="InterPro" id="IPR036179">
    <property type="entry name" value="Ig-like_dom_sf"/>
</dbReference>
<dbReference type="Pfam" id="PF13895">
    <property type="entry name" value="Ig_2"/>
    <property type="match status" value="1"/>
</dbReference>
<organism evidence="2 3">
    <name type="scientific">Chelonia mydas</name>
    <name type="common">Green sea-turtle</name>
    <name type="synonym">Chelonia agassizi</name>
    <dbReference type="NCBI Taxonomy" id="8469"/>
    <lineage>
        <taxon>Eukaryota</taxon>
        <taxon>Metazoa</taxon>
        <taxon>Chordata</taxon>
        <taxon>Craniata</taxon>
        <taxon>Vertebrata</taxon>
        <taxon>Euteleostomi</taxon>
        <taxon>Archelosauria</taxon>
        <taxon>Testudinata</taxon>
        <taxon>Testudines</taxon>
        <taxon>Cryptodira</taxon>
        <taxon>Durocryptodira</taxon>
        <taxon>Americhelydia</taxon>
        <taxon>Chelonioidea</taxon>
        <taxon>Cheloniidae</taxon>
        <taxon>Chelonia</taxon>
    </lineage>
</organism>
<evidence type="ECO:0000313" key="2">
    <source>
        <dbReference type="EMBL" id="EMP27935.1"/>
    </source>
</evidence>
<gene>
    <name evidence="2" type="ORF">UY3_14969</name>
</gene>
<protein>
    <submittedName>
        <fullName evidence="2">MAM domain-containing glycosylphosphatidylinositol anchor protein 2</fullName>
    </submittedName>
</protein>
<evidence type="ECO:0000259" key="1">
    <source>
        <dbReference type="PROSITE" id="PS50835"/>
    </source>
</evidence>
<accession>M7AXY6</accession>
<dbReference type="PROSITE" id="PS50835">
    <property type="entry name" value="IG_LIKE"/>
    <property type="match status" value="1"/>
</dbReference>
<dbReference type="AlphaFoldDB" id="M7AXY6"/>
<reference evidence="3" key="1">
    <citation type="journal article" date="2013" name="Nat. Genet.">
        <title>The draft genomes of soft-shell turtle and green sea turtle yield insights into the development and evolution of the turtle-specific body plan.</title>
        <authorList>
            <person name="Wang Z."/>
            <person name="Pascual-Anaya J."/>
            <person name="Zadissa A."/>
            <person name="Li W."/>
            <person name="Niimura Y."/>
            <person name="Huang Z."/>
            <person name="Li C."/>
            <person name="White S."/>
            <person name="Xiong Z."/>
            <person name="Fang D."/>
            <person name="Wang B."/>
            <person name="Ming Y."/>
            <person name="Chen Y."/>
            <person name="Zheng Y."/>
            <person name="Kuraku S."/>
            <person name="Pignatelli M."/>
            <person name="Herrero J."/>
            <person name="Beal K."/>
            <person name="Nozawa M."/>
            <person name="Li Q."/>
            <person name="Wang J."/>
            <person name="Zhang H."/>
            <person name="Yu L."/>
            <person name="Shigenobu S."/>
            <person name="Wang J."/>
            <person name="Liu J."/>
            <person name="Flicek P."/>
            <person name="Searle S."/>
            <person name="Wang J."/>
            <person name="Kuratani S."/>
            <person name="Yin Y."/>
            <person name="Aken B."/>
            <person name="Zhang G."/>
            <person name="Irie N."/>
        </authorList>
    </citation>
    <scope>NUCLEOTIDE SEQUENCE [LARGE SCALE GENOMIC DNA]</scope>
</reference>
<evidence type="ECO:0000313" key="3">
    <source>
        <dbReference type="Proteomes" id="UP000031443"/>
    </source>
</evidence>